<evidence type="ECO:0000256" key="7">
    <source>
        <dbReference type="SAM" id="Phobius"/>
    </source>
</evidence>
<evidence type="ECO:0000256" key="1">
    <source>
        <dbReference type="ARBA" id="ARBA00004651"/>
    </source>
</evidence>
<feature type="transmembrane region" description="Helical" evidence="7">
    <location>
        <begin position="58"/>
        <end position="78"/>
    </location>
</feature>
<dbReference type="Pfam" id="PF03994">
    <property type="entry name" value="DUF350"/>
    <property type="match status" value="1"/>
</dbReference>
<evidence type="ECO:0000256" key="2">
    <source>
        <dbReference type="ARBA" id="ARBA00005779"/>
    </source>
</evidence>
<protein>
    <submittedName>
        <fullName evidence="8">DUF350 domain-containing protein</fullName>
    </submittedName>
</protein>
<evidence type="ECO:0000256" key="6">
    <source>
        <dbReference type="ARBA" id="ARBA00023136"/>
    </source>
</evidence>
<comment type="caution">
    <text evidence="8">The sequence shown here is derived from an EMBL/GenBank/DDBJ whole genome shotgun (WGS) entry which is preliminary data.</text>
</comment>
<keyword evidence="6 7" id="KW-0472">Membrane</keyword>
<feature type="transmembrane region" description="Helical" evidence="7">
    <location>
        <begin position="26"/>
        <end position="46"/>
    </location>
</feature>
<dbReference type="RefSeq" id="WP_343790138.1">
    <property type="nucleotide sequence ID" value="NZ_BAAAGA010000001.1"/>
</dbReference>
<accession>A0ABN1GL34</accession>
<gene>
    <name evidence="8" type="ORF">GCM10009422_05930</name>
</gene>
<evidence type="ECO:0000313" key="8">
    <source>
        <dbReference type="EMBL" id="GAA0613775.1"/>
    </source>
</evidence>
<dbReference type="PANTHER" id="PTHR40043">
    <property type="entry name" value="UPF0719 INNER MEMBRANE PROTEIN YJFL"/>
    <property type="match status" value="1"/>
</dbReference>
<dbReference type="EMBL" id="BAAAGA010000001">
    <property type="protein sequence ID" value="GAA0613775.1"/>
    <property type="molecule type" value="Genomic_DNA"/>
</dbReference>
<keyword evidence="3" id="KW-1003">Cell membrane</keyword>
<dbReference type="InterPro" id="IPR007140">
    <property type="entry name" value="DUF350"/>
</dbReference>
<dbReference type="PANTHER" id="PTHR40043:SF1">
    <property type="entry name" value="UPF0719 INNER MEMBRANE PROTEIN YJFL"/>
    <property type="match status" value="1"/>
</dbReference>
<sequence length="147" mass="15135">MDSSSLSRVLESAEVQAFATGFPTTMAHLGITLALMIAGAVIYALFTPWKEIALIREGNSAAAVAFAGVLVGLAIPLAVSLSVSTSIKDITLWGFATVVLQLLAFRIVDILLTGLPQRIKEGEVSAAVLLVGAKLSTALILAAALTG</sequence>
<feature type="transmembrane region" description="Helical" evidence="7">
    <location>
        <begin position="90"/>
        <end position="112"/>
    </location>
</feature>
<evidence type="ECO:0000256" key="5">
    <source>
        <dbReference type="ARBA" id="ARBA00022989"/>
    </source>
</evidence>
<name>A0ABN1GL34_9CAUL</name>
<keyword evidence="4 7" id="KW-0812">Transmembrane</keyword>
<keyword evidence="9" id="KW-1185">Reference proteome</keyword>
<comment type="similarity">
    <text evidence="2">Belongs to the UPF0719 family.</text>
</comment>
<evidence type="ECO:0000313" key="9">
    <source>
        <dbReference type="Proteomes" id="UP001501352"/>
    </source>
</evidence>
<organism evidence="8 9">
    <name type="scientific">Brevundimonas kwangchunensis</name>
    <dbReference type="NCBI Taxonomy" id="322163"/>
    <lineage>
        <taxon>Bacteria</taxon>
        <taxon>Pseudomonadati</taxon>
        <taxon>Pseudomonadota</taxon>
        <taxon>Alphaproteobacteria</taxon>
        <taxon>Caulobacterales</taxon>
        <taxon>Caulobacteraceae</taxon>
        <taxon>Brevundimonas</taxon>
    </lineage>
</organism>
<keyword evidence="5 7" id="KW-1133">Transmembrane helix</keyword>
<proteinExistence type="inferred from homology"/>
<dbReference type="Proteomes" id="UP001501352">
    <property type="component" value="Unassembled WGS sequence"/>
</dbReference>
<feature type="transmembrane region" description="Helical" evidence="7">
    <location>
        <begin position="124"/>
        <end position="145"/>
    </location>
</feature>
<comment type="subcellular location">
    <subcellularLocation>
        <location evidence="1">Cell membrane</location>
        <topology evidence="1">Multi-pass membrane protein</topology>
    </subcellularLocation>
</comment>
<reference evidence="8 9" key="1">
    <citation type="journal article" date="2019" name="Int. J. Syst. Evol. Microbiol.">
        <title>The Global Catalogue of Microorganisms (GCM) 10K type strain sequencing project: providing services to taxonomists for standard genome sequencing and annotation.</title>
        <authorList>
            <consortium name="The Broad Institute Genomics Platform"/>
            <consortium name="The Broad Institute Genome Sequencing Center for Infectious Disease"/>
            <person name="Wu L."/>
            <person name="Ma J."/>
        </authorList>
    </citation>
    <scope>NUCLEOTIDE SEQUENCE [LARGE SCALE GENOMIC DNA]</scope>
    <source>
        <strain evidence="8 9">JCM 12928</strain>
    </source>
</reference>
<evidence type="ECO:0000256" key="3">
    <source>
        <dbReference type="ARBA" id="ARBA00022475"/>
    </source>
</evidence>
<evidence type="ECO:0000256" key="4">
    <source>
        <dbReference type="ARBA" id="ARBA00022692"/>
    </source>
</evidence>